<dbReference type="InterPro" id="IPR027417">
    <property type="entry name" value="P-loop_NTPase"/>
</dbReference>
<dbReference type="EMBL" id="JBITWC010000003">
    <property type="protein sequence ID" value="MFI8748804.1"/>
    <property type="molecule type" value="Genomic_DNA"/>
</dbReference>
<evidence type="ECO:0000313" key="2">
    <source>
        <dbReference type="Proteomes" id="UP001614338"/>
    </source>
</evidence>
<accession>A0ABW8BNK5</accession>
<proteinExistence type="predicted"/>
<gene>
    <name evidence="1" type="ORF">ACIGG6_02190</name>
</gene>
<reference evidence="1 2" key="1">
    <citation type="submission" date="2024-10" db="EMBL/GenBank/DDBJ databases">
        <title>The Natural Products Discovery Center: Release of the First 8490 Sequenced Strains for Exploring Actinobacteria Biosynthetic Diversity.</title>
        <authorList>
            <person name="Kalkreuter E."/>
            <person name="Kautsar S.A."/>
            <person name="Yang D."/>
            <person name="Bader C.D."/>
            <person name="Teijaro C.N."/>
            <person name="Fluegel L."/>
            <person name="Davis C.M."/>
            <person name="Simpson J.R."/>
            <person name="Lauterbach L."/>
            <person name="Steele A.D."/>
            <person name="Gui C."/>
            <person name="Meng S."/>
            <person name="Li G."/>
            <person name="Viehrig K."/>
            <person name="Ye F."/>
            <person name="Su P."/>
            <person name="Kiefer A.F."/>
            <person name="Nichols A."/>
            <person name="Cepeda A.J."/>
            <person name="Yan W."/>
            <person name="Fan B."/>
            <person name="Jiang Y."/>
            <person name="Adhikari A."/>
            <person name="Zheng C.-J."/>
            <person name="Schuster L."/>
            <person name="Cowan T.M."/>
            <person name="Smanski M.J."/>
            <person name="Chevrette M.G."/>
            <person name="De Carvalho L.P.S."/>
            <person name="Shen B."/>
        </authorList>
    </citation>
    <scope>NUCLEOTIDE SEQUENCE [LARGE SCALE GENOMIC DNA]</scope>
    <source>
        <strain evidence="1 2">NPDC077409</strain>
    </source>
</reference>
<sequence>MSSFFLKNGSPVANGVDIKRAARKYAALLYELYGLKISKDQALDHISSINGARNYHDLLKKASDPDISSWDASALQNHVWREAISGGSRFPARLPRGFGKGWQTRAVELFDKAASLRTPSKLEFIALVGGEGSGKTLLSNHLAKTLSGKNVDICLSLNTGMGYEYQIGSVLIYDQPAPSSAPAPRQNTLAAYKHERYKSYAPRIPRDEPYDDVRQWVKNNPHVHFVVCFASVNDAVDALENSRILMNMQGIKHSAELNWYRAHVINLDDMTLKSYNGPGFDIEQGQYEKYLNI</sequence>
<dbReference type="SUPFAM" id="SSF52540">
    <property type="entry name" value="P-loop containing nucleoside triphosphate hydrolases"/>
    <property type="match status" value="1"/>
</dbReference>
<keyword evidence="2" id="KW-1185">Reference proteome</keyword>
<evidence type="ECO:0000313" key="1">
    <source>
        <dbReference type="EMBL" id="MFI8748804.1"/>
    </source>
</evidence>
<organism evidence="1 2">
    <name type="scientific">Vreelandella lionensis</name>
    <dbReference type="NCBI Taxonomy" id="1144478"/>
    <lineage>
        <taxon>Bacteria</taxon>
        <taxon>Pseudomonadati</taxon>
        <taxon>Pseudomonadota</taxon>
        <taxon>Gammaproteobacteria</taxon>
        <taxon>Oceanospirillales</taxon>
        <taxon>Halomonadaceae</taxon>
        <taxon>Vreelandella</taxon>
    </lineage>
</organism>
<dbReference type="Proteomes" id="UP001614338">
    <property type="component" value="Unassembled WGS sequence"/>
</dbReference>
<protein>
    <submittedName>
        <fullName evidence="1">Uncharacterized protein</fullName>
    </submittedName>
</protein>
<name>A0ABW8BNK5_9GAMM</name>
<dbReference type="RefSeq" id="WP_399841772.1">
    <property type="nucleotide sequence ID" value="NZ_JBITWC010000003.1"/>
</dbReference>
<comment type="caution">
    <text evidence="1">The sequence shown here is derived from an EMBL/GenBank/DDBJ whole genome shotgun (WGS) entry which is preliminary data.</text>
</comment>